<evidence type="ECO:0000256" key="3">
    <source>
        <dbReference type="ARBA" id="ARBA00022781"/>
    </source>
</evidence>
<evidence type="ECO:0000256" key="7">
    <source>
        <dbReference type="HAMAP-Rule" id="MF_01416"/>
    </source>
</evidence>
<dbReference type="Proteomes" id="UP001549106">
    <property type="component" value="Unassembled WGS sequence"/>
</dbReference>
<evidence type="ECO:0000256" key="4">
    <source>
        <dbReference type="ARBA" id="ARBA00023065"/>
    </source>
</evidence>
<proteinExistence type="inferred from homology"/>
<evidence type="ECO:0000313" key="9">
    <source>
        <dbReference type="Proteomes" id="UP001549106"/>
    </source>
</evidence>
<keyword evidence="2 7" id="KW-0813">Transport</keyword>
<evidence type="ECO:0000313" key="8">
    <source>
        <dbReference type="EMBL" id="MET3751414.1"/>
    </source>
</evidence>
<evidence type="ECO:0000256" key="2">
    <source>
        <dbReference type="ARBA" id="ARBA00022448"/>
    </source>
</evidence>
<dbReference type="SUPFAM" id="SSF47928">
    <property type="entry name" value="N-terminal domain of the delta subunit of the F1F0-ATP synthase"/>
    <property type="match status" value="1"/>
</dbReference>
<name>A0ABV2M5N5_9FIRM</name>
<dbReference type="InterPro" id="IPR026015">
    <property type="entry name" value="ATP_synth_OSCP/delta_N_sf"/>
</dbReference>
<evidence type="ECO:0000256" key="6">
    <source>
        <dbReference type="ARBA" id="ARBA00023310"/>
    </source>
</evidence>
<dbReference type="PRINTS" id="PR00125">
    <property type="entry name" value="ATPASEDELTA"/>
</dbReference>
<dbReference type="RefSeq" id="WP_257465091.1">
    <property type="nucleotide sequence ID" value="NZ_JANJZT010000022.1"/>
</dbReference>
<accession>A0ABV2M5N5</accession>
<comment type="caution">
    <text evidence="8">The sequence shown here is derived from an EMBL/GenBank/DDBJ whole genome shotgun (WGS) entry which is preliminary data.</text>
</comment>
<comment type="similarity">
    <text evidence="7">Belongs to the ATPase delta chain family.</text>
</comment>
<sequence length="179" mass="20182">MTQTARMYGGSLYELAVEEQLVEAIGGQMEEIRQIFHENADYMKLLSEPSVPWEERTKLIDEAFGSQAQKYLVNFIKLLCERNILREYGSCCEEFRRRYNADHGIAEAVVTGAVALNDSQMEALKQKLEKISGKKVSLLQKKDPSVVAGLRVELEGKLLDGTVQSRLSGLSRKLDEIIV</sequence>
<comment type="function">
    <text evidence="7">F(1)F(0) ATP synthase produces ATP from ADP in the presence of a proton or sodium gradient. F-type ATPases consist of two structural domains, F(1) containing the extramembraneous catalytic core and F(0) containing the membrane proton channel, linked together by a central stalk and a peripheral stalk. During catalysis, ATP synthesis in the catalytic domain of F(1) is coupled via a rotary mechanism of the central stalk subunits to proton translocation.</text>
</comment>
<protein>
    <recommendedName>
        <fullName evidence="7">ATP synthase subunit delta</fullName>
    </recommendedName>
    <alternativeName>
        <fullName evidence="7">ATP synthase F(1) sector subunit delta</fullName>
    </alternativeName>
    <alternativeName>
        <fullName evidence="7">F-type ATPase subunit delta</fullName>
        <shortName evidence="7">F-ATPase subunit delta</shortName>
    </alternativeName>
</protein>
<dbReference type="NCBIfam" id="TIGR01145">
    <property type="entry name" value="ATP_synt_delta"/>
    <property type="match status" value="1"/>
</dbReference>
<dbReference type="HAMAP" id="MF_01416">
    <property type="entry name" value="ATP_synth_delta_bact"/>
    <property type="match status" value="1"/>
</dbReference>
<keyword evidence="7" id="KW-0139">CF(1)</keyword>
<dbReference type="Pfam" id="PF00213">
    <property type="entry name" value="OSCP"/>
    <property type="match status" value="1"/>
</dbReference>
<keyword evidence="9" id="KW-1185">Reference proteome</keyword>
<keyword evidence="4 7" id="KW-0406">Ion transport</keyword>
<dbReference type="Gene3D" id="1.10.520.20">
    <property type="entry name" value="N-terminal domain of the delta subunit of the F1F0-ATP synthase"/>
    <property type="match status" value="1"/>
</dbReference>
<keyword evidence="6 7" id="KW-0066">ATP synthesis</keyword>
<organism evidence="8 9">
    <name type="scientific">Blautia caecimuris</name>
    <dbReference type="NCBI Taxonomy" id="1796615"/>
    <lineage>
        <taxon>Bacteria</taxon>
        <taxon>Bacillati</taxon>
        <taxon>Bacillota</taxon>
        <taxon>Clostridia</taxon>
        <taxon>Lachnospirales</taxon>
        <taxon>Lachnospiraceae</taxon>
        <taxon>Blautia</taxon>
    </lineage>
</organism>
<evidence type="ECO:0000256" key="5">
    <source>
        <dbReference type="ARBA" id="ARBA00023136"/>
    </source>
</evidence>
<keyword evidence="3 7" id="KW-0375">Hydrogen ion transport</keyword>
<dbReference type="PANTHER" id="PTHR11910">
    <property type="entry name" value="ATP SYNTHASE DELTA CHAIN"/>
    <property type="match status" value="1"/>
</dbReference>
<dbReference type="EMBL" id="JBEPMJ010000021">
    <property type="protein sequence ID" value="MET3751414.1"/>
    <property type="molecule type" value="Genomic_DNA"/>
</dbReference>
<keyword evidence="5 7" id="KW-0472">Membrane</keyword>
<dbReference type="InterPro" id="IPR000711">
    <property type="entry name" value="ATPase_OSCP/dsu"/>
</dbReference>
<reference evidence="8 9" key="1">
    <citation type="submission" date="2024-06" db="EMBL/GenBank/DDBJ databases">
        <title>Genomic Encyclopedia of Type Strains, Phase IV (KMG-IV): sequencing the most valuable type-strain genomes for metagenomic binning, comparative biology and taxonomic classification.</title>
        <authorList>
            <person name="Goeker M."/>
        </authorList>
    </citation>
    <scope>NUCLEOTIDE SEQUENCE [LARGE SCALE GENOMIC DNA]</scope>
    <source>
        <strain evidence="8 9">DSM 29492</strain>
    </source>
</reference>
<comment type="function">
    <text evidence="7">This protein is part of the stalk that links CF(0) to CF(1). It either transmits conformational changes from CF(0) to CF(1) or is implicated in proton conduction.</text>
</comment>
<keyword evidence="7" id="KW-1003">Cell membrane</keyword>
<gene>
    <name evidence="7" type="primary">atpH</name>
    <name evidence="8" type="ORF">ABID24_002673</name>
</gene>
<evidence type="ECO:0000256" key="1">
    <source>
        <dbReference type="ARBA" id="ARBA00004370"/>
    </source>
</evidence>
<comment type="subcellular location">
    <subcellularLocation>
        <location evidence="7">Cell membrane</location>
        <topology evidence="7">Peripheral membrane protein</topology>
    </subcellularLocation>
    <subcellularLocation>
        <location evidence="1">Membrane</location>
    </subcellularLocation>
</comment>